<evidence type="ECO:0000313" key="2">
    <source>
        <dbReference type="Proteomes" id="UP000613030"/>
    </source>
</evidence>
<gene>
    <name evidence="1" type="ORF">JI741_18350</name>
</gene>
<dbReference type="Proteomes" id="UP000613030">
    <property type="component" value="Unassembled WGS sequence"/>
</dbReference>
<accession>A0ABS1KUW7</accession>
<sequence length="182" mass="21375">MYFDQISLGQYMIGLSNIFEQTDCPHQDALVMDIFRTSRPNSLRMKKSYSDLNVLDETDRYLLGHYFEDAYIIDKQSGDDIFHDDFYGDPTCGLISRNNDWAVIAGEHITVWKNGKGVIVNQAELRWVHSLRTKDQRIIEILIDPWADHSAIWTLDITNMKFQKVRDFNDYKDENVTDNLTW</sequence>
<evidence type="ECO:0000313" key="1">
    <source>
        <dbReference type="EMBL" id="MBL0743199.1"/>
    </source>
</evidence>
<name>A0ABS1KUW7_9BACT</name>
<reference evidence="1 2" key="1">
    <citation type="submission" date="2021-01" db="EMBL/GenBank/DDBJ databases">
        <title>Chryseolinea sp. Jin1 Genome sequencing and assembly.</title>
        <authorList>
            <person name="Kim I."/>
        </authorList>
    </citation>
    <scope>NUCLEOTIDE SEQUENCE [LARGE SCALE GENOMIC DNA]</scope>
    <source>
        <strain evidence="1 2">Jin1</strain>
    </source>
</reference>
<dbReference type="EMBL" id="JAERRB010000006">
    <property type="protein sequence ID" value="MBL0743199.1"/>
    <property type="molecule type" value="Genomic_DNA"/>
</dbReference>
<keyword evidence="2" id="KW-1185">Reference proteome</keyword>
<dbReference type="RefSeq" id="WP_202012318.1">
    <property type="nucleotide sequence ID" value="NZ_JAERRB010000006.1"/>
</dbReference>
<comment type="caution">
    <text evidence="1">The sequence shown here is derived from an EMBL/GenBank/DDBJ whole genome shotgun (WGS) entry which is preliminary data.</text>
</comment>
<protein>
    <submittedName>
        <fullName evidence="1">Uncharacterized protein</fullName>
    </submittedName>
</protein>
<organism evidence="1 2">
    <name type="scientific">Chryseolinea lacunae</name>
    <dbReference type="NCBI Taxonomy" id="2801331"/>
    <lineage>
        <taxon>Bacteria</taxon>
        <taxon>Pseudomonadati</taxon>
        <taxon>Bacteroidota</taxon>
        <taxon>Cytophagia</taxon>
        <taxon>Cytophagales</taxon>
        <taxon>Fulvivirgaceae</taxon>
        <taxon>Chryseolinea</taxon>
    </lineage>
</organism>
<proteinExistence type="predicted"/>